<evidence type="ECO:0000256" key="1">
    <source>
        <dbReference type="SAM" id="SignalP"/>
    </source>
</evidence>
<feature type="signal peptide" evidence="1">
    <location>
        <begin position="1"/>
        <end position="25"/>
    </location>
</feature>
<evidence type="ECO:0000313" key="3">
    <source>
        <dbReference type="Proteomes" id="UP000799757"/>
    </source>
</evidence>
<evidence type="ECO:0000313" key="2">
    <source>
        <dbReference type="EMBL" id="KAF2796118.1"/>
    </source>
</evidence>
<sequence length="137" mass="15032">MVVLMVVLVLVLVLLLLLLPDRCGAYIVSASLNARRLVASSLWLLMVAALSRRTVNEAFPSHAASALLQRNACPGMPAYGYVRRSQIYCVHFDAPRHETASSDALEPGLQCSCNRMTPLLHLQIVPLGRGSWVQPRP</sequence>
<reference evidence="2" key="1">
    <citation type="journal article" date="2020" name="Stud. Mycol.">
        <title>101 Dothideomycetes genomes: a test case for predicting lifestyles and emergence of pathogens.</title>
        <authorList>
            <person name="Haridas S."/>
            <person name="Albert R."/>
            <person name="Binder M."/>
            <person name="Bloem J."/>
            <person name="Labutti K."/>
            <person name="Salamov A."/>
            <person name="Andreopoulos B."/>
            <person name="Baker S."/>
            <person name="Barry K."/>
            <person name="Bills G."/>
            <person name="Bluhm B."/>
            <person name="Cannon C."/>
            <person name="Castanera R."/>
            <person name="Culley D."/>
            <person name="Daum C."/>
            <person name="Ezra D."/>
            <person name="Gonzalez J."/>
            <person name="Henrissat B."/>
            <person name="Kuo A."/>
            <person name="Liang C."/>
            <person name="Lipzen A."/>
            <person name="Lutzoni F."/>
            <person name="Magnuson J."/>
            <person name="Mondo S."/>
            <person name="Nolan M."/>
            <person name="Ohm R."/>
            <person name="Pangilinan J."/>
            <person name="Park H.-J."/>
            <person name="Ramirez L."/>
            <person name="Alfaro M."/>
            <person name="Sun H."/>
            <person name="Tritt A."/>
            <person name="Yoshinaga Y."/>
            <person name="Zwiers L.-H."/>
            <person name="Turgeon B."/>
            <person name="Goodwin S."/>
            <person name="Spatafora J."/>
            <person name="Crous P."/>
            <person name="Grigoriev I."/>
        </authorList>
    </citation>
    <scope>NUCLEOTIDE SEQUENCE</scope>
    <source>
        <strain evidence="2">CBS 109.77</strain>
    </source>
</reference>
<dbReference type="AlphaFoldDB" id="A0A6A6XIS8"/>
<keyword evidence="3" id="KW-1185">Reference proteome</keyword>
<evidence type="ECO:0008006" key="4">
    <source>
        <dbReference type="Google" id="ProtNLM"/>
    </source>
</evidence>
<gene>
    <name evidence="2" type="ORF">K505DRAFT_415993</name>
</gene>
<accession>A0A6A6XIS8</accession>
<keyword evidence="1" id="KW-0732">Signal</keyword>
<organism evidence="2 3">
    <name type="scientific">Melanomma pulvis-pyrius CBS 109.77</name>
    <dbReference type="NCBI Taxonomy" id="1314802"/>
    <lineage>
        <taxon>Eukaryota</taxon>
        <taxon>Fungi</taxon>
        <taxon>Dikarya</taxon>
        <taxon>Ascomycota</taxon>
        <taxon>Pezizomycotina</taxon>
        <taxon>Dothideomycetes</taxon>
        <taxon>Pleosporomycetidae</taxon>
        <taxon>Pleosporales</taxon>
        <taxon>Melanommataceae</taxon>
        <taxon>Melanomma</taxon>
    </lineage>
</organism>
<dbReference type="EMBL" id="MU001839">
    <property type="protein sequence ID" value="KAF2796118.1"/>
    <property type="molecule type" value="Genomic_DNA"/>
</dbReference>
<proteinExistence type="predicted"/>
<dbReference type="Proteomes" id="UP000799757">
    <property type="component" value="Unassembled WGS sequence"/>
</dbReference>
<name>A0A6A6XIS8_9PLEO</name>
<protein>
    <recommendedName>
        <fullName evidence="4">Secreted protein</fullName>
    </recommendedName>
</protein>
<feature type="chain" id="PRO_5025442293" description="Secreted protein" evidence="1">
    <location>
        <begin position="26"/>
        <end position="137"/>
    </location>
</feature>